<name>A0A9Q3KM52_9BASI</name>
<evidence type="ECO:0000313" key="4">
    <source>
        <dbReference type="Proteomes" id="UP000765509"/>
    </source>
</evidence>
<reference evidence="3" key="1">
    <citation type="submission" date="2021-03" db="EMBL/GenBank/DDBJ databases">
        <title>Draft genome sequence of rust myrtle Austropuccinia psidii MF-1, a brazilian biotype.</title>
        <authorList>
            <person name="Quecine M.C."/>
            <person name="Pachon D.M.R."/>
            <person name="Bonatelli M.L."/>
            <person name="Correr F.H."/>
            <person name="Franceschini L.M."/>
            <person name="Leite T.F."/>
            <person name="Margarido G.R.A."/>
            <person name="Almeida C.A."/>
            <person name="Ferrarezi J.A."/>
            <person name="Labate C.A."/>
        </authorList>
    </citation>
    <scope>NUCLEOTIDE SEQUENCE</scope>
    <source>
        <strain evidence="3">MF-1</strain>
    </source>
</reference>
<organism evidence="3 4">
    <name type="scientific">Austropuccinia psidii MF-1</name>
    <dbReference type="NCBI Taxonomy" id="1389203"/>
    <lineage>
        <taxon>Eukaryota</taxon>
        <taxon>Fungi</taxon>
        <taxon>Dikarya</taxon>
        <taxon>Basidiomycota</taxon>
        <taxon>Pucciniomycotina</taxon>
        <taxon>Pucciniomycetes</taxon>
        <taxon>Pucciniales</taxon>
        <taxon>Sphaerophragmiaceae</taxon>
        <taxon>Austropuccinia</taxon>
    </lineage>
</organism>
<sequence length="85" mass="9926">MLSTKIQSVHEDVKRELKVSIKRFRRYAEKRKASPPVSDPGDMGYLPSKKIKTTRPTKKLFERWLGPFPILKKVSTHAYRLMLPS</sequence>
<keyword evidence="4" id="KW-1185">Reference proteome</keyword>
<feature type="domain" description="Tf2-1-like SH3-like" evidence="2">
    <location>
        <begin position="41"/>
        <end position="85"/>
    </location>
</feature>
<dbReference type="Proteomes" id="UP000765509">
    <property type="component" value="Unassembled WGS sequence"/>
</dbReference>
<proteinExistence type="predicted"/>
<feature type="region of interest" description="Disordered" evidence="1">
    <location>
        <begin position="30"/>
        <end position="49"/>
    </location>
</feature>
<accession>A0A9Q3KM52</accession>
<dbReference type="InterPro" id="IPR056924">
    <property type="entry name" value="SH3_Tf2-1"/>
</dbReference>
<comment type="caution">
    <text evidence="3">The sequence shown here is derived from an EMBL/GenBank/DDBJ whole genome shotgun (WGS) entry which is preliminary data.</text>
</comment>
<evidence type="ECO:0000259" key="2">
    <source>
        <dbReference type="Pfam" id="PF24626"/>
    </source>
</evidence>
<evidence type="ECO:0000313" key="3">
    <source>
        <dbReference type="EMBL" id="MBW0584250.1"/>
    </source>
</evidence>
<dbReference type="OrthoDB" id="2273864at2759"/>
<evidence type="ECO:0000256" key="1">
    <source>
        <dbReference type="SAM" id="MobiDB-lite"/>
    </source>
</evidence>
<dbReference type="Pfam" id="PF24626">
    <property type="entry name" value="SH3_Tf2-1"/>
    <property type="match status" value="1"/>
</dbReference>
<dbReference type="EMBL" id="AVOT02117376">
    <property type="protein sequence ID" value="MBW0584250.1"/>
    <property type="molecule type" value="Genomic_DNA"/>
</dbReference>
<gene>
    <name evidence="3" type="ORF">O181_123965</name>
</gene>
<dbReference type="AlphaFoldDB" id="A0A9Q3KM52"/>
<protein>
    <recommendedName>
        <fullName evidence="2">Tf2-1-like SH3-like domain-containing protein</fullName>
    </recommendedName>
</protein>